<dbReference type="GO" id="GO:0006790">
    <property type="term" value="P:sulfur compound metabolic process"/>
    <property type="evidence" value="ECO:0007669"/>
    <property type="project" value="TreeGrafter"/>
</dbReference>
<keyword evidence="3" id="KW-1185">Reference proteome</keyword>
<evidence type="ECO:0000259" key="1">
    <source>
        <dbReference type="Pfam" id="PF00685"/>
    </source>
</evidence>
<dbReference type="OrthoDB" id="6138663at2759"/>
<dbReference type="EMBL" id="MU827304">
    <property type="protein sequence ID" value="KAJ7365189.1"/>
    <property type="molecule type" value="Genomic_DNA"/>
</dbReference>
<sequence length="398" mass="45929">MKLMARNLWRHTWRIRLPVVFKKSFLICLMVLIFLSLTFTYISKNPIRTGRHYAYNDTTIAMEISSESQLQFTPKKNIESIKHSKRANIVIMSYPRSGSSFLGDVFNHHPEVFYLFEPLRTVQRSFSKDSVFEFDFSSTSYQNSASTFLKDIMNCTFSSNDTFIRYLIPQDRNNSLALISPPFCAKNGTSMVCQNLKSQELETVCRENYNVFAAKIISPRLPTVHEKWNEAFFRSCSTNGTSKCNIIHLVRDPRAVVCSLKSVGFFKRRNDPSRELSWFVKKICHQMELDLKVGMLTRYSLPDGYRLIRFEDLARSPLSAASELYEFAGIEMLDSVKKWLHETTKSQNGRGSAYSTTRDSKQVVSSWRTKLSSADVQIVENYCGKVMTQLNYKLTVFG</sequence>
<dbReference type="AlphaFoldDB" id="A0A9X0CP38"/>
<reference evidence="2" key="1">
    <citation type="submission" date="2023-01" db="EMBL/GenBank/DDBJ databases">
        <title>Genome assembly of the deep-sea coral Lophelia pertusa.</title>
        <authorList>
            <person name="Herrera S."/>
            <person name="Cordes E."/>
        </authorList>
    </citation>
    <scope>NUCLEOTIDE SEQUENCE</scope>
    <source>
        <strain evidence="2">USNM1676648</strain>
        <tissue evidence="2">Polyp</tissue>
    </source>
</reference>
<dbReference type="InterPro" id="IPR027417">
    <property type="entry name" value="P-loop_NTPase"/>
</dbReference>
<feature type="domain" description="Sulfotransferase" evidence="1">
    <location>
        <begin position="88"/>
        <end position="390"/>
    </location>
</feature>
<dbReference type="Gene3D" id="3.40.50.300">
    <property type="entry name" value="P-loop containing nucleotide triphosphate hydrolases"/>
    <property type="match status" value="1"/>
</dbReference>
<comment type="caution">
    <text evidence="2">The sequence shown here is derived from an EMBL/GenBank/DDBJ whole genome shotgun (WGS) entry which is preliminary data.</text>
</comment>
<evidence type="ECO:0000313" key="2">
    <source>
        <dbReference type="EMBL" id="KAJ7365189.1"/>
    </source>
</evidence>
<evidence type="ECO:0000313" key="3">
    <source>
        <dbReference type="Proteomes" id="UP001163046"/>
    </source>
</evidence>
<dbReference type="PANTHER" id="PTHR10704">
    <property type="entry name" value="CARBOHYDRATE SULFOTRANSFERASE"/>
    <property type="match status" value="1"/>
</dbReference>
<dbReference type="Proteomes" id="UP001163046">
    <property type="component" value="Unassembled WGS sequence"/>
</dbReference>
<name>A0A9X0CP38_9CNID</name>
<protein>
    <recommendedName>
        <fullName evidence="1">Sulfotransferase domain-containing protein</fullName>
    </recommendedName>
</protein>
<dbReference type="GO" id="GO:0006044">
    <property type="term" value="P:N-acetylglucosamine metabolic process"/>
    <property type="evidence" value="ECO:0007669"/>
    <property type="project" value="TreeGrafter"/>
</dbReference>
<dbReference type="Pfam" id="PF00685">
    <property type="entry name" value="Sulfotransfer_1"/>
    <property type="match status" value="1"/>
</dbReference>
<proteinExistence type="predicted"/>
<organism evidence="2 3">
    <name type="scientific">Desmophyllum pertusum</name>
    <dbReference type="NCBI Taxonomy" id="174260"/>
    <lineage>
        <taxon>Eukaryota</taxon>
        <taxon>Metazoa</taxon>
        <taxon>Cnidaria</taxon>
        <taxon>Anthozoa</taxon>
        <taxon>Hexacorallia</taxon>
        <taxon>Scleractinia</taxon>
        <taxon>Caryophylliina</taxon>
        <taxon>Caryophylliidae</taxon>
        <taxon>Desmophyllum</taxon>
    </lineage>
</organism>
<dbReference type="GO" id="GO:0001517">
    <property type="term" value="F:N-acetylglucosamine 6-O-sulfotransferase activity"/>
    <property type="evidence" value="ECO:0007669"/>
    <property type="project" value="TreeGrafter"/>
</dbReference>
<accession>A0A9X0CP38</accession>
<gene>
    <name evidence="2" type="ORF">OS493_007840</name>
</gene>
<dbReference type="PANTHER" id="PTHR10704:SF44">
    <property type="entry name" value="LD35051P-RELATED"/>
    <property type="match status" value="1"/>
</dbReference>
<dbReference type="InterPro" id="IPR000863">
    <property type="entry name" value="Sulfotransferase_dom"/>
</dbReference>
<dbReference type="SUPFAM" id="SSF52540">
    <property type="entry name" value="P-loop containing nucleoside triphosphate hydrolases"/>
    <property type="match status" value="1"/>
</dbReference>
<dbReference type="InterPro" id="IPR051135">
    <property type="entry name" value="Gal/GlcNAc/GalNAc_ST"/>
</dbReference>